<organism evidence="2 3">
    <name type="scientific">Araneus ventricosus</name>
    <name type="common">Orbweaver spider</name>
    <name type="synonym">Epeira ventricosa</name>
    <dbReference type="NCBI Taxonomy" id="182803"/>
    <lineage>
        <taxon>Eukaryota</taxon>
        <taxon>Metazoa</taxon>
        <taxon>Ecdysozoa</taxon>
        <taxon>Arthropoda</taxon>
        <taxon>Chelicerata</taxon>
        <taxon>Arachnida</taxon>
        <taxon>Araneae</taxon>
        <taxon>Araneomorphae</taxon>
        <taxon>Entelegynae</taxon>
        <taxon>Araneoidea</taxon>
        <taxon>Araneidae</taxon>
        <taxon>Araneus</taxon>
    </lineage>
</organism>
<evidence type="ECO:0000313" key="3">
    <source>
        <dbReference type="Proteomes" id="UP000499080"/>
    </source>
</evidence>
<evidence type="ECO:0000313" key="2">
    <source>
        <dbReference type="EMBL" id="GBM17060.1"/>
    </source>
</evidence>
<dbReference type="EMBL" id="BGPR01167028">
    <property type="protein sequence ID" value="GBM17060.1"/>
    <property type="molecule type" value="Genomic_DNA"/>
</dbReference>
<name>A0A4Y2DJS2_ARAVE</name>
<dbReference type="AlphaFoldDB" id="A0A4Y2DJS2"/>
<gene>
    <name evidence="2" type="ORF">AVEN_82567_1</name>
</gene>
<accession>A0A4Y2DJS2</accession>
<reference evidence="2 3" key="1">
    <citation type="journal article" date="2019" name="Sci. Rep.">
        <title>Orb-weaving spider Araneus ventricosus genome elucidates the spidroin gene catalogue.</title>
        <authorList>
            <person name="Kono N."/>
            <person name="Nakamura H."/>
            <person name="Ohtoshi R."/>
            <person name="Moran D.A.P."/>
            <person name="Shinohara A."/>
            <person name="Yoshida Y."/>
            <person name="Fujiwara M."/>
            <person name="Mori M."/>
            <person name="Tomita M."/>
            <person name="Arakawa K."/>
        </authorList>
    </citation>
    <scope>NUCLEOTIDE SEQUENCE [LARGE SCALE GENOMIC DNA]</scope>
</reference>
<dbReference type="Proteomes" id="UP000499080">
    <property type="component" value="Unassembled WGS sequence"/>
</dbReference>
<feature type="compositionally biased region" description="Low complexity" evidence="1">
    <location>
        <begin position="170"/>
        <end position="189"/>
    </location>
</feature>
<feature type="region of interest" description="Disordered" evidence="1">
    <location>
        <begin position="167"/>
        <end position="199"/>
    </location>
</feature>
<dbReference type="OrthoDB" id="6437659at2759"/>
<comment type="caution">
    <text evidence="2">The sequence shown here is derived from an EMBL/GenBank/DDBJ whole genome shotgun (WGS) entry which is preliminary data.</text>
</comment>
<evidence type="ECO:0000256" key="1">
    <source>
        <dbReference type="SAM" id="MobiDB-lite"/>
    </source>
</evidence>
<protein>
    <submittedName>
        <fullName evidence="2">Uncharacterized protein</fullName>
    </submittedName>
</protein>
<proteinExistence type="predicted"/>
<sequence>MQLNWIKAHVGFLDNETADNLTKQATKKRTHLHLQAPKCHLKKMLMKLSLNKWQQDWDSGGTRRAIFNILPKVTLTPASWSRESILFATGHGPFTSYRFRLPHSDICTCGEKGDHYATSCNMTLSYHFTKPSAENTQLWWKSELSNKLSRTKISKLISFLTENENLIKQPPDATSSSDSDPDFSPSSRSQTYGLRPSRG</sequence>
<keyword evidence="3" id="KW-1185">Reference proteome</keyword>